<proteinExistence type="predicted"/>
<keyword evidence="2" id="KW-1185">Reference proteome</keyword>
<accession>A0A2U2PLP3</accession>
<dbReference type="RefSeq" id="WP_109414482.1">
    <property type="nucleotide sequence ID" value="NZ_QEAS01000002.1"/>
</dbReference>
<dbReference type="OrthoDB" id="799964at2"/>
<evidence type="ECO:0000313" key="2">
    <source>
        <dbReference type="Proteomes" id="UP000245647"/>
    </source>
</evidence>
<dbReference type="EMBL" id="QEAS01000002">
    <property type="protein sequence ID" value="PWG82204.1"/>
    <property type="molecule type" value="Genomic_DNA"/>
</dbReference>
<name>A0A2U2PLP3_9SPHI</name>
<dbReference type="AlphaFoldDB" id="A0A2U2PLP3"/>
<comment type="caution">
    <text evidence="1">The sequence shown here is derived from an EMBL/GenBank/DDBJ whole genome shotgun (WGS) entry which is preliminary data.</text>
</comment>
<organism evidence="1 2">
    <name type="scientific">Pararcticibacter amylolyticus</name>
    <dbReference type="NCBI Taxonomy" id="2173175"/>
    <lineage>
        <taxon>Bacteria</taxon>
        <taxon>Pseudomonadati</taxon>
        <taxon>Bacteroidota</taxon>
        <taxon>Sphingobacteriia</taxon>
        <taxon>Sphingobacteriales</taxon>
        <taxon>Sphingobacteriaceae</taxon>
        <taxon>Pararcticibacter</taxon>
    </lineage>
</organism>
<gene>
    <name evidence="1" type="ORF">DDR33_04105</name>
</gene>
<evidence type="ECO:0000313" key="1">
    <source>
        <dbReference type="EMBL" id="PWG82204.1"/>
    </source>
</evidence>
<dbReference type="Proteomes" id="UP000245647">
    <property type="component" value="Unassembled WGS sequence"/>
</dbReference>
<reference evidence="1 2" key="1">
    <citation type="submission" date="2018-04" db="EMBL/GenBank/DDBJ databases">
        <title>Pedobacter chongqingensis sp. nov., isolated from a rottenly hemp rope.</title>
        <authorList>
            <person name="Cai Y."/>
        </authorList>
    </citation>
    <scope>NUCLEOTIDE SEQUENCE [LARGE SCALE GENOMIC DNA]</scope>
    <source>
        <strain evidence="1 2">FJ4-8</strain>
    </source>
</reference>
<protein>
    <submittedName>
        <fullName evidence="1">Uncharacterized protein</fullName>
    </submittedName>
</protein>
<sequence>MNEQKKTIWGFLSGDGFFQPVRALTIAGLEYASKTKAELQGLLEEKVQQERYEECCIIRDELSRRN</sequence>